<dbReference type="AlphaFoldDB" id="A0AAW4WDE7"/>
<dbReference type="EMBL" id="JAJEQW010000012">
    <property type="protein sequence ID" value="MCC2242825.1"/>
    <property type="molecule type" value="Genomic_DNA"/>
</dbReference>
<evidence type="ECO:0000313" key="2">
    <source>
        <dbReference type="EMBL" id="MCC2242825.1"/>
    </source>
</evidence>
<feature type="compositionally biased region" description="Acidic residues" evidence="1">
    <location>
        <begin position="30"/>
        <end position="39"/>
    </location>
</feature>
<dbReference type="Proteomes" id="UP001198893">
    <property type="component" value="Unassembled WGS sequence"/>
</dbReference>
<evidence type="ECO:0000256" key="1">
    <source>
        <dbReference type="SAM" id="MobiDB-lite"/>
    </source>
</evidence>
<reference evidence="2" key="1">
    <citation type="submission" date="2021-10" db="EMBL/GenBank/DDBJ databases">
        <title>Anaerobic single-cell dispensing facilitates the cultivation of human gut bacteria.</title>
        <authorList>
            <person name="Afrizal A."/>
        </authorList>
    </citation>
    <scope>NUCLEOTIDE SEQUENCE</scope>
    <source>
        <strain evidence="2">CLA-AA-H204</strain>
    </source>
</reference>
<protein>
    <submittedName>
        <fullName evidence="2">Uncharacterized protein</fullName>
    </submittedName>
</protein>
<dbReference type="RefSeq" id="WP_227710479.1">
    <property type="nucleotide sequence ID" value="NZ_JAJEQW010000012.1"/>
</dbReference>
<organism evidence="2 3">
    <name type="scientific">Roseburia amylophila</name>
    <dbReference type="NCBI Taxonomy" id="2981794"/>
    <lineage>
        <taxon>Bacteria</taxon>
        <taxon>Bacillati</taxon>
        <taxon>Bacillota</taxon>
        <taxon>Clostridia</taxon>
        <taxon>Lachnospirales</taxon>
        <taxon>Lachnospiraceae</taxon>
        <taxon>Roseburia</taxon>
    </lineage>
</organism>
<accession>A0AAW4WDE7</accession>
<comment type="caution">
    <text evidence="2">The sequence shown here is derived from an EMBL/GenBank/DDBJ whole genome shotgun (WGS) entry which is preliminary data.</text>
</comment>
<name>A0AAW4WDE7_9FIRM</name>
<proteinExistence type="predicted"/>
<sequence>MVSTTNLRLIEDNNSFLEQIGQVIESQQEQGEESEEIEKEENAGKDEDSSVDNITGLSDSIRLKQMGIGEVLKECDKVLKDSYSVSDDCQVMEGAFYLEKDGNLLGRYAAKSEFIIFDKVNDKKYQISLDGMEKSVEIKEIKESESTDTMQAMPWDAVLEMVNALDFDTIAEPEDDYILLNLAGEVEVGSNGINPASGKNKKFYTIENGTMVSADQQMIRGKQYALELTGATNKDGNALTAGSQIVVKHVAGVFLKCQ</sequence>
<evidence type="ECO:0000313" key="3">
    <source>
        <dbReference type="Proteomes" id="UP001198893"/>
    </source>
</evidence>
<gene>
    <name evidence="2" type="ORF">LKD47_10995</name>
</gene>
<feature type="region of interest" description="Disordered" evidence="1">
    <location>
        <begin position="26"/>
        <end position="53"/>
    </location>
</feature>